<dbReference type="SUPFAM" id="SSF54791">
    <property type="entry name" value="Eukaryotic type KH-domain (KH-domain type I)"/>
    <property type="match status" value="1"/>
</dbReference>
<dbReference type="SMART" id="SM00322">
    <property type="entry name" value="KH"/>
    <property type="match status" value="1"/>
</dbReference>
<dbReference type="PANTHER" id="PTHR11252">
    <property type="entry name" value="POLYRIBONUCLEOTIDE NUCLEOTIDYLTRANSFERASE"/>
    <property type="match status" value="1"/>
</dbReference>
<evidence type="ECO:0000313" key="12">
    <source>
        <dbReference type="EMBL" id="OGL81534.1"/>
    </source>
</evidence>
<dbReference type="GO" id="GO:0003723">
    <property type="term" value="F:RNA binding"/>
    <property type="evidence" value="ECO:0007669"/>
    <property type="project" value="UniProtKB-UniRule"/>
</dbReference>
<keyword evidence="6 9" id="KW-0479">Metal-binding</keyword>
<dbReference type="Pfam" id="PF00013">
    <property type="entry name" value="KH_1"/>
    <property type="match status" value="1"/>
</dbReference>
<evidence type="ECO:0000256" key="4">
    <source>
        <dbReference type="ARBA" id="ARBA00022679"/>
    </source>
</evidence>
<dbReference type="Gene3D" id="3.30.230.70">
    <property type="entry name" value="GHMP Kinase, N-terminal domain"/>
    <property type="match status" value="2"/>
</dbReference>
<dbReference type="PANTHER" id="PTHR11252:SF0">
    <property type="entry name" value="POLYRIBONUCLEOTIDE NUCLEOTIDYLTRANSFERASE 1, MITOCHONDRIAL"/>
    <property type="match status" value="1"/>
</dbReference>
<dbReference type="HAMAP" id="MF_01595">
    <property type="entry name" value="PNPase"/>
    <property type="match status" value="1"/>
</dbReference>
<dbReference type="InterPro" id="IPR036345">
    <property type="entry name" value="ExoRNase_PH_dom2_sf"/>
</dbReference>
<comment type="caution">
    <text evidence="12">The sequence shown here is derived from an EMBL/GenBank/DDBJ whole genome shotgun (WGS) entry which is preliminary data.</text>
</comment>
<evidence type="ECO:0000256" key="6">
    <source>
        <dbReference type="ARBA" id="ARBA00022723"/>
    </source>
</evidence>
<name>A0A1F7UUW8_9BACT</name>
<evidence type="ECO:0000256" key="1">
    <source>
        <dbReference type="ARBA" id="ARBA00004496"/>
    </source>
</evidence>
<evidence type="ECO:0000313" key="13">
    <source>
        <dbReference type="Proteomes" id="UP000176846"/>
    </source>
</evidence>
<dbReference type="GO" id="GO:0000287">
    <property type="term" value="F:magnesium ion binding"/>
    <property type="evidence" value="ECO:0007669"/>
    <property type="project" value="UniProtKB-UniRule"/>
</dbReference>
<comment type="cofactor">
    <cofactor evidence="9">
        <name>Mg(2+)</name>
        <dbReference type="ChEBI" id="CHEBI:18420"/>
    </cofactor>
</comment>
<proteinExistence type="inferred from homology"/>
<dbReference type="Proteomes" id="UP000176846">
    <property type="component" value="Unassembled WGS sequence"/>
</dbReference>
<evidence type="ECO:0000259" key="11">
    <source>
        <dbReference type="PROSITE" id="PS50126"/>
    </source>
</evidence>
<dbReference type="GO" id="GO:0004654">
    <property type="term" value="F:polyribonucleotide nucleotidyltransferase activity"/>
    <property type="evidence" value="ECO:0007669"/>
    <property type="project" value="UniProtKB-UniRule"/>
</dbReference>
<dbReference type="CDD" id="cd11363">
    <property type="entry name" value="RNase_PH_PNPase_1"/>
    <property type="match status" value="1"/>
</dbReference>
<dbReference type="FunFam" id="3.30.1370.10:FF:000001">
    <property type="entry name" value="Polyribonucleotide nucleotidyltransferase"/>
    <property type="match status" value="1"/>
</dbReference>
<dbReference type="SUPFAM" id="SSF50249">
    <property type="entry name" value="Nucleic acid-binding proteins"/>
    <property type="match status" value="1"/>
</dbReference>
<dbReference type="InterPro" id="IPR003029">
    <property type="entry name" value="S1_domain"/>
</dbReference>
<keyword evidence="8 9" id="KW-0694">RNA-binding</keyword>
<organism evidence="12 13">
    <name type="scientific">Candidatus Uhrbacteria bacterium RIFCSPLOWO2_01_FULL_47_25</name>
    <dbReference type="NCBI Taxonomy" id="1802402"/>
    <lineage>
        <taxon>Bacteria</taxon>
        <taxon>Candidatus Uhriibacteriota</taxon>
    </lineage>
</organism>
<dbReference type="NCBIfam" id="NF008805">
    <property type="entry name" value="PRK11824.1"/>
    <property type="match status" value="1"/>
</dbReference>
<comment type="catalytic activity">
    <reaction evidence="9">
        <text>RNA(n+1) + phosphate = RNA(n) + a ribonucleoside 5'-diphosphate</text>
        <dbReference type="Rhea" id="RHEA:22096"/>
        <dbReference type="Rhea" id="RHEA-COMP:14527"/>
        <dbReference type="Rhea" id="RHEA-COMP:17342"/>
        <dbReference type="ChEBI" id="CHEBI:43474"/>
        <dbReference type="ChEBI" id="CHEBI:57930"/>
        <dbReference type="ChEBI" id="CHEBI:140395"/>
        <dbReference type="EC" id="2.7.7.8"/>
    </reaction>
</comment>
<comment type="function">
    <text evidence="9">Involved in mRNA degradation. Catalyzes the phosphorolysis of single-stranded polyribonucleotides processively in the 3'- to 5'-direction.</text>
</comment>
<dbReference type="Gene3D" id="3.30.1370.10">
    <property type="entry name" value="K Homology domain, type 1"/>
    <property type="match status" value="1"/>
</dbReference>
<dbReference type="InterPro" id="IPR015847">
    <property type="entry name" value="ExoRNase_PH_dom2"/>
</dbReference>
<evidence type="ECO:0000256" key="8">
    <source>
        <dbReference type="ARBA" id="ARBA00022884"/>
    </source>
</evidence>
<feature type="binding site" evidence="9">
    <location>
        <position position="502"/>
    </location>
    <ligand>
        <name>Mg(2+)</name>
        <dbReference type="ChEBI" id="CHEBI:18420"/>
    </ligand>
</feature>
<dbReference type="SUPFAM" id="SSF54211">
    <property type="entry name" value="Ribosomal protein S5 domain 2-like"/>
    <property type="match status" value="2"/>
</dbReference>
<comment type="subcellular location">
    <subcellularLocation>
        <location evidence="1 9">Cytoplasm</location>
    </subcellularLocation>
</comment>
<feature type="region of interest" description="Disordered" evidence="10">
    <location>
        <begin position="709"/>
        <end position="756"/>
    </location>
</feature>
<feature type="binding site" evidence="9">
    <location>
        <position position="508"/>
    </location>
    <ligand>
        <name>Mg(2+)</name>
        <dbReference type="ChEBI" id="CHEBI:18420"/>
    </ligand>
</feature>
<dbReference type="InterPro" id="IPR020568">
    <property type="entry name" value="Ribosomal_Su5_D2-typ_SF"/>
</dbReference>
<reference evidence="12 13" key="1">
    <citation type="journal article" date="2016" name="Nat. Commun.">
        <title>Thousands of microbial genomes shed light on interconnected biogeochemical processes in an aquifer system.</title>
        <authorList>
            <person name="Anantharaman K."/>
            <person name="Brown C.T."/>
            <person name="Hug L.A."/>
            <person name="Sharon I."/>
            <person name="Castelle C.J."/>
            <person name="Probst A.J."/>
            <person name="Thomas B.C."/>
            <person name="Singh A."/>
            <person name="Wilkins M.J."/>
            <person name="Karaoz U."/>
            <person name="Brodie E.L."/>
            <person name="Williams K.H."/>
            <person name="Hubbard S.S."/>
            <person name="Banfield J.F."/>
        </authorList>
    </citation>
    <scope>NUCLEOTIDE SEQUENCE [LARGE SCALE GENOMIC DNA]</scope>
</reference>
<evidence type="ECO:0000256" key="7">
    <source>
        <dbReference type="ARBA" id="ARBA00022842"/>
    </source>
</evidence>
<feature type="domain" description="S1 motif" evidence="11">
    <location>
        <begin position="639"/>
        <end position="707"/>
    </location>
</feature>
<dbReference type="PIRSF" id="PIRSF005499">
    <property type="entry name" value="PNPase"/>
    <property type="match status" value="1"/>
</dbReference>
<evidence type="ECO:0000256" key="3">
    <source>
        <dbReference type="ARBA" id="ARBA00022490"/>
    </source>
</evidence>
<dbReference type="Pfam" id="PF00575">
    <property type="entry name" value="S1"/>
    <property type="match status" value="1"/>
</dbReference>
<protein>
    <recommendedName>
        <fullName evidence="9">Polyribonucleotide nucleotidyltransferase</fullName>
        <ecNumber evidence="9">2.7.7.8</ecNumber>
    </recommendedName>
    <alternativeName>
        <fullName evidence="9">Polynucleotide phosphorylase</fullName>
        <shortName evidence="9">PNPase</shortName>
    </alternativeName>
</protein>
<dbReference type="SUPFAM" id="SSF55666">
    <property type="entry name" value="Ribonuclease PH domain 2-like"/>
    <property type="match status" value="2"/>
</dbReference>
<dbReference type="GO" id="GO:0005829">
    <property type="term" value="C:cytosol"/>
    <property type="evidence" value="ECO:0007669"/>
    <property type="project" value="TreeGrafter"/>
</dbReference>
<dbReference type="FunFam" id="2.40.50.140:FF:000023">
    <property type="entry name" value="Polyribonucleotide nucleotidyltransferase"/>
    <property type="match status" value="1"/>
</dbReference>
<dbReference type="GO" id="GO:0006396">
    <property type="term" value="P:RNA processing"/>
    <property type="evidence" value="ECO:0007669"/>
    <property type="project" value="InterPro"/>
</dbReference>
<dbReference type="SUPFAM" id="SSF46915">
    <property type="entry name" value="Polynucleotide phosphorylase/guanosine pentaphosphate synthase (PNPase/GPSI), domain 3"/>
    <property type="match status" value="1"/>
</dbReference>
<dbReference type="FunFam" id="3.30.230.70:FF:000002">
    <property type="entry name" value="Polyribonucleotide nucleotidyltransferase"/>
    <property type="match status" value="1"/>
</dbReference>
<dbReference type="AlphaFoldDB" id="A0A1F7UUW8"/>
<dbReference type="EC" id="2.7.7.8" evidence="9"/>
<dbReference type="InterPro" id="IPR001247">
    <property type="entry name" value="ExoRNase_PH_dom1"/>
</dbReference>
<evidence type="ECO:0000256" key="10">
    <source>
        <dbReference type="SAM" id="MobiDB-lite"/>
    </source>
</evidence>
<dbReference type="Pfam" id="PF03725">
    <property type="entry name" value="RNase_PH_C"/>
    <property type="match status" value="1"/>
</dbReference>
<keyword evidence="5 9" id="KW-0548">Nucleotidyltransferase</keyword>
<keyword evidence="3 9" id="KW-0963">Cytoplasm</keyword>
<dbReference type="InterPro" id="IPR036612">
    <property type="entry name" value="KH_dom_type_1_sf"/>
</dbReference>
<dbReference type="GO" id="GO:0000175">
    <property type="term" value="F:3'-5'-RNA exonuclease activity"/>
    <property type="evidence" value="ECO:0007669"/>
    <property type="project" value="TreeGrafter"/>
</dbReference>
<dbReference type="InterPro" id="IPR012162">
    <property type="entry name" value="PNPase"/>
</dbReference>
<accession>A0A1F7UUW8</accession>
<dbReference type="GO" id="GO:0006402">
    <property type="term" value="P:mRNA catabolic process"/>
    <property type="evidence" value="ECO:0007669"/>
    <property type="project" value="UniProtKB-UniRule"/>
</dbReference>
<dbReference type="InterPro" id="IPR012340">
    <property type="entry name" value="NA-bd_OB-fold"/>
</dbReference>
<dbReference type="CDD" id="cd11364">
    <property type="entry name" value="RNase_PH_PNPase_2"/>
    <property type="match status" value="1"/>
</dbReference>
<dbReference type="CDD" id="cd04472">
    <property type="entry name" value="S1_PNPase"/>
    <property type="match status" value="1"/>
</dbReference>
<dbReference type="Gene3D" id="2.40.50.140">
    <property type="entry name" value="Nucleic acid-binding proteins"/>
    <property type="match status" value="1"/>
</dbReference>
<dbReference type="SMART" id="SM00316">
    <property type="entry name" value="S1"/>
    <property type="match status" value="1"/>
</dbReference>
<dbReference type="PROSITE" id="PS50126">
    <property type="entry name" value="S1"/>
    <property type="match status" value="1"/>
</dbReference>
<dbReference type="InterPro" id="IPR004088">
    <property type="entry name" value="KH_dom_type_1"/>
</dbReference>
<evidence type="ECO:0000256" key="2">
    <source>
        <dbReference type="ARBA" id="ARBA00007404"/>
    </source>
</evidence>
<sequence>MNTINTASPIRREIQWAGRTLAIELGRLAQQTNASAVVQYGDTVVLATVVLSKTVRESIDYFPLTIDYEERLYAAGKIKGSRFIKREGRPTDEAILAGRLVDRSIRPLFDERVRNDVQVVLTVLSFDGENDSDIPSLVAASLALAISDIPWAGPIAGIRVGRINNEWVLNPSYEARQKSDLDLVVAGMADKVLMIEAGAQEVSESVFLEAVLFGQKHMRPVLNLISEMVEQYGRPKLDTAIFAKEELALEEETANKVKKWSVEQLHKRFFNGTQVTKHARQAILEDLKSELDLYLASEQVGKEKRKIALDIFEGIVEDEVSRLIIEEGRRVDGRSLTEIRSLSVEVGVLPRTHGSALFSRGETQVLSVVTLGSPGDEQQLDTMEESGKKRYMHHYNFPPYSVGEVGRMGGAGRREIGHGALAEKALLPVLPNKEEFPYTVRVVSEVLSSNGSSSMASTCGSTLSLMDAGVPIKTPIAGIAMGLASDEQGRYQILTDLQDLEDGKGGMDFKVAGSADGITAVQLDTKTHGLSQAIVEETLSVAKTARTKILEEMNKIIAEPRAELSPFAPRIVTIHINPERIRDVIGPGGKVINEIIDKTGVASIDIEQDGTVFICSANKEGMDKAVEWVKSLTREVVVGEIYQGTVTRLMDFGAFVEILPKQEGLVHISELAPYRVNQVGDIVKVGQPVTVKVIEIDDMNRINLSMRQAMPESSFPSPPPFSEAPSPHRGERRDGPPRHRGSGGPHDRGGGRHRQY</sequence>
<gene>
    <name evidence="9" type="primary">pnp</name>
    <name evidence="12" type="ORF">A2936_01695</name>
</gene>
<feature type="compositionally biased region" description="Basic and acidic residues" evidence="10">
    <location>
        <begin position="726"/>
        <end position="737"/>
    </location>
</feature>
<evidence type="ECO:0000256" key="5">
    <source>
        <dbReference type="ARBA" id="ARBA00022695"/>
    </source>
</evidence>
<keyword evidence="4 9" id="KW-0808">Transferase</keyword>
<dbReference type="CDD" id="cd02393">
    <property type="entry name" value="KH-I_PNPase"/>
    <property type="match status" value="1"/>
</dbReference>
<dbReference type="Pfam" id="PF01138">
    <property type="entry name" value="RNase_PH"/>
    <property type="match status" value="2"/>
</dbReference>
<dbReference type="NCBIfam" id="TIGR03591">
    <property type="entry name" value="polynuc_phos"/>
    <property type="match status" value="1"/>
</dbReference>
<dbReference type="PROSITE" id="PS50084">
    <property type="entry name" value="KH_TYPE_1"/>
    <property type="match status" value="1"/>
</dbReference>
<dbReference type="InterPro" id="IPR004087">
    <property type="entry name" value="KH_dom"/>
</dbReference>
<evidence type="ECO:0000256" key="9">
    <source>
        <dbReference type="HAMAP-Rule" id="MF_01595"/>
    </source>
</evidence>
<comment type="similarity">
    <text evidence="2 9">Belongs to the polyribonucleotide nucleotidyltransferase family.</text>
</comment>
<dbReference type="EMBL" id="MGEK01000027">
    <property type="protein sequence ID" value="OGL81534.1"/>
    <property type="molecule type" value="Genomic_DNA"/>
</dbReference>
<dbReference type="FunFam" id="3.30.230.70:FF:000001">
    <property type="entry name" value="Polyribonucleotide nucleotidyltransferase"/>
    <property type="match status" value="1"/>
</dbReference>
<dbReference type="InterPro" id="IPR027408">
    <property type="entry name" value="PNPase/RNase_PH_dom_sf"/>
</dbReference>
<keyword evidence="7 9" id="KW-0460">Magnesium</keyword>
<dbReference type="InterPro" id="IPR036456">
    <property type="entry name" value="PNPase_PH_RNA-bd_sf"/>
</dbReference>